<gene>
    <name evidence="2" type="ORF">NE237_005182</name>
</gene>
<accession>A0A9Q0KK33</accession>
<dbReference type="OrthoDB" id="199574at2759"/>
<dbReference type="Proteomes" id="UP001141806">
    <property type="component" value="Unassembled WGS sequence"/>
</dbReference>
<name>A0A9Q0KK33_9MAGN</name>
<feature type="compositionally biased region" description="Basic and acidic residues" evidence="1">
    <location>
        <begin position="70"/>
        <end position="80"/>
    </location>
</feature>
<evidence type="ECO:0000313" key="3">
    <source>
        <dbReference type="Proteomes" id="UP001141806"/>
    </source>
</evidence>
<reference evidence="2" key="1">
    <citation type="journal article" date="2023" name="Plant J.">
        <title>The genome of the king protea, Protea cynaroides.</title>
        <authorList>
            <person name="Chang J."/>
            <person name="Duong T.A."/>
            <person name="Schoeman C."/>
            <person name="Ma X."/>
            <person name="Roodt D."/>
            <person name="Barker N."/>
            <person name="Li Z."/>
            <person name="Van de Peer Y."/>
            <person name="Mizrachi E."/>
        </authorList>
    </citation>
    <scope>NUCLEOTIDE SEQUENCE</scope>
    <source>
        <tissue evidence="2">Young leaves</tissue>
    </source>
</reference>
<organism evidence="2 3">
    <name type="scientific">Protea cynaroides</name>
    <dbReference type="NCBI Taxonomy" id="273540"/>
    <lineage>
        <taxon>Eukaryota</taxon>
        <taxon>Viridiplantae</taxon>
        <taxon>Streptophyta</taxon>
        <taxon>Embryophyta</taxon>
        <taxon>Tracheophyta</taxon>
        <taxon>Spermatophyta</taxon>
        <taxon>Magnoliopsida</taxon>
        <taxon>Proteales</taxon>
        <taxon>Proteaceae</taxon>
        <taxon>Protea</taxon>
    </lineage>
</organism>
<feature type="region of interest" description="Disordered" evidence="1">
    <location>
        <begin position="61"/>
        <end position="81"/>
    </location>
</feature>
<proteinExistence type="predicted"/>
<dbReference type="EMBL" id="JAMYWD010000005">
    <property type="protein sequence ID" value="KAJ4972083.1"/>
    <property type="molecule type" value="Genomic_DNA"/>
</dbReference>
<evidence type="ECO:0000313" key="2">
    <source>
        <dbReference type="EMBL" id="KAJ4972083.1"/>
    </source>
</evidence>
<keyword evidence="3" id="KW-1185">Reference proteome</keyword>
<sequence>MSRSREVRSRQSGRPSPNAHATGDLVVTFSPLFCCSKLKQVFLTFVFRYGYMINQIEKHRKSNPWTPRRNGPDKDSRVENRNAFIPSSSLDTWGMMIQERSTGIVAEQDLYAFDMITKASADGTLFTQALDTQPLFPLPDMDKVNNESGQSSGAVSSLSKYKRSPSSCIREPCPVLQAVQDGSQLEHLPYDLYVEKMRFEAVRCVSRSYLPTLPVAYIAQVLGFTTVFPTTEASEEKDSGWIGGM</sequence>
<dbReference type="AlphaFoldDB" id="A0A9Q0KK33"/>
<feature type="region of interest" description="Disordered" evidence="1">
    <location>
        <begin position="1"/>
        <end position="20"/>
    </location>
</feature>
<evidence type="ECO:0000256" key="1">
    <source>
        <dbReference type="SAM" id="MobiDB-lite"/>
    </source>
</evidence>
<comment type="caution">
    <text evidence="2">The sequence shown here is derived from an EMBL/GenBank/DDBJ whole genome shotgun (WGS) entry which is preliminary data.</text>
</comment>
<protein>
    <submittedName>
        <fullName evidence="2">Uncharacterized protein</fullName>
    </submittedName>
</protein>